<feature type="domain" description="TonB-dependent receptor-like beta-barrel" evidence="10">
    <location>
        <begin position="8"/>
        <end position="56"/>
    </location>
</feature>
<evidence type="ECO:0000256" key="8">
    <source>
        <dbReference type="PROSITE-ProRule" id="PRU01360"/>
    </source>
</evidence>
<dbReference type="Pfam" id="PF00593">
    <property type="entry name" value="TonB_dep_Rec_b-barrel"/>
    <property type="match status" value="1"/>
</dbReference>
<evidence type="ECO:0000256" key="4">
    <source>
        <dbReference type="ARBA" id="ARBA00022692"/>
    </source>
</evidence>
<dbReference type="InterPro" id="IPR010917">
    <property type="entry name" value="TonB_rcpt_CS"/>
</dbReference>
<keyword evidence="7 8" id="KW-0998">Cell outer membrane</keyword>
<evidence type="ECO:0000256" key="5">
    <source>
        <dbReference type="ARBA" id="ARBA00023077"/>
    </source>
</evidence>
<evidence type="ECO:0000256" key="7">
    <source>
        <dbReference type="ARBA" id="ARBA00023237"/>
    </source>
</evidence>
<dbReference type="GO" id="GO:0009279">
    <property type="term" value="C:cell outer membrane"/>
    <property type="evidence" value="ECO:0007669"/>
    <property type="project" value="UniProtKB-SubCell"/>
</dbReference>
<dbReference type="GO" id="GO:0015344">
    <property type="term" value="F:siderophore uptake transmembrane transporter activity"/>
    <property type="evidence" value="ECO:0007669"/>
    <property type="project" value="TreeGrafter"/>
</dbReference>
<dbReference type="Proteomes" id="UP000282378">
    <property type="component" value="Unassembled WGS sequence"/>
</dbReference>
<keyword evidence="2 8" id="KW-0813">Transport</keyword>
<evidence type="ECO:0000259" key="10">
    <source>
        <dbReference type="Pfam" id="PF00593"/>
    </source>
</evidence>
<dbReference type="PROSITE" id="PS52016">
    <property type="entry name" value="TONB_DEPENDENT_REC_3"/>
    <property type="match status" value="1"/>
</dbReference>
<keyword evidence="4 8" id="KW-0812">Transmembrane</keyword>
<reference evidence="11 12" key="1">
    <citation type="submission" date="2018-08" db="EMBL/GenBank/DDBJ databases">
        <title>Recombination of ecologically and evolutionarily significant loci maintains genetic cohesion in the Pseudomonas syringae species complex.</title>
        <authorList>
            <person name="Dillon M."/>
            <person name="Thakur S."/>
            <person name="Almeida R.N.D."/>
            <person name="Weir B.S."/>
            <person name="Guttman D.S."/>
        </authorList>
    </citation>
    <scope>NUCLEOTIDE SEQUENCE [LARGE SCALE GENOMIC DNA]</scope>
    <source>
        <strain evidence="11 12">88_10</strain>
    </source>
</reference>
<evidence type="ECO:0000256" key="3">
    <source>
        <dbReference type="ARBA" id="ARBA00022452"/>
    </source>
</evidence>
<keyword evidence="3 8" id="KW-1134">Transmembrane beta strand</keyword>
<keyword evidence="6 8" id="KW-0472">Membrane</keyword>
<dbReference type="InterPro" id="IPR036942">
    <property type="entry name" value="Beta-barrel_TonB_sf"/>
</dbReference>
<evidence type="ECO:0000256" key="6">
    <source>
        <dbReference type="ARBA" id="ARBA00023136"/>
    </source>
</evidence>
<dbReference type="SUPFAM" id="SSF56935">
    <property type="entry name" value="Porins"/>
    <property type="match status" value="1"/>
</dbReference>
<dbReference type="PROSITE" id="PS01156">
    <property type="entry name" value="TONB_DEPENDENT_REC_2"/>
    <property type="match status" value="1"/>
</dbReference>
<sequence length="82" mass="9196">MPGLAMTGGAFFTGKQYTDQSNENDLPSFTTFDAGARYRMRVSENDLTLRVNVSNLANKEYWLNSSYLGDPRTVAFSAQLEF</sequence>
<protein>
    <submittedName>
        <fullName evidence="11">TonB-dependent siderophore receptor</fullName>
    </submittedName>
</protein>
<dbReference type="InterPro" id="IPR039426">
    <property type="entry name" value="TonB-dep_rcpt-like"/>
</dbReference>
<dbReference type="AlphaFoldDB" id="A0A3M2WNQ4"/>
<comment type="similarity">
    <text evidence="8">Belongs to the TonB-dependent receptor family.</text>
</comment>
<accession>A0A3M2WNQ4</accession>
<dbReference type="EMBL" id="RBNL01003341">
    <property type="protein sequence ID" value="RML53173.1"/>
    <property type="molecule type" value="Genomic_DNA"/>
</dbReference>
<dbReference type="PANTHER" id="PTHR32552">
    <property type="entry name" value="FERRICHROME IRON RECEPTOR-RELATED"/>
    <property type="match status" value="1"/>
</dbReference>
<organism evidence="11 12">
    <name type="scientific">Pseudomonas syringae pv. maculicola</name>
    <dbReference type="NCBI Taxonomy" id="59511"/>
    <lineage>
        <taxon>Bacteria</taxon>
        <taxon>Pseudomonadati</taxon>
        <taxon>Pseudomonadota</taxon>
        <taxon>Gammaproteobacteria</taxon>
        <taxon>Pseudomonadales</taxon>
        <taxon>Pseudomonadaceae</taxon>
        <taxon>Pseudomonas</taxon>
    </lineage>
</organism>
<keyword evidence="5" id="KW-0798">TonB box</keyword>
<evidence type="ECO:0000256" key="1">
    <source>
        <dbReference type="ARBA" id="ARBA00004571"/>
    </source>
</evidence>
<evidence type="ECO:0000256" key="9">
    <source>
        <dbReference type="PROSITE-ProRule" id="PRU10144"/>
    </source>
</evidence>
<gene>
    <name evidence="11" type="ORF">APX70_04783</name>
</gene>
<evidence type="ECO:0000256" key="2">
    <source>
        <dbReference type="ARBA" id="ARBA00022448"/>
    </source>
</evidence>
<name>A0A3M2WNQ4_PSEYM</name>
<comment type="subcellular location">
    <subcellularLocation>
        <location evidence="1 8">Cell outer membrane</location>
        <topology evidence="1 8">Multi-pass membrane protein</topology>
    </subcellularLocation>
</comment>
<evidence type="ECO:0000313" key="12">
    <source>
        <dbReference type="Proteomes" id="UP000282378"/>
    </source>
</evidence>
<comment type="caution">
    <text evidence="11">The sequence shown here is derived from an EMBL/GenBank/DDBJ whole genome shotgun (WGS) entry which is preliminary data.</text>
</comment>
<evidence type="ECO:0000313" key="11">
    <source>
        <dbReference type="EMBL" id="RML53173.1"/>
    </source>
</evidence>
<keyword evidence="11" id="KW-0675">Receptor</keyword>
<dbReference type="InterPro" id="IPR000531">
    <property type="entry name" value="Beta-barrel_TonB"/>
</dbReference>
<feature type="short sequence motif" description="TonB C-terminal box" evidence="9">
    <location>
        <begin position="65"/>
        <end position="82"/>
    </location>
</feature>
<proteinExistence type="inferred from homology"/>
<dbReference type="Gene3D" id="2.40.170.20">
    <property type="entry name" value="TonB-dependent receptor, beta-barrel domain"/>
    <property type="match status" value="1"/>
</dbReference>
<dbReference type="PANTHER" id="PTHR32552:SF82">
    <property type="entry name" value="FCUA PROTEIN"/>
    <property type="match status" value="1"/>
</dbReference>